<evidence type="ECO:0000313" key="2">
    <source>
        <dbReference type="EMBL" id="SYZ33201.1"/>
    </source>
</evidence>
<reference evidence="3" key="1">
    <citation type="submission" date="2018-08" db="EMBL/GenBank/DDBJ databases">
        <authorList>
            <person name="Hornung B."/>
        </authorList>
    </citation>
    <scope>NUCLEOTIDE SEQUENCE [LARGE SCALE GENOMIC DNA]</scope>
</reference>
<sequence length="214" mass="23493">MHMRLDHLTFATGPGGLASTARELGDWLGTEAKDGGFHPRFGTRNNVIPLTGGRYLEIAEVLDHPAAAKAVYGQAVRRRSEQGGGWMSWVLAVDDLAPWERRLKRKAVPGSRRFPDGRLLTWHQIGARGMLTDPQLPYFLHWESADELLPSALDSDVSLLAIEMIGSRSRVEEWLGEPLPDVFDGVTIEFSSPFGHPGIAAAVFSSPGRGTLRI</sequence>
<dbReference type="Gene3D" id="3.10.180.10">
    <property type="entry name" value="2,3-Dihydroxybiphenyl 1,2-Dioxygenase, domain 1"/>
    <property type="match status" value="1"/>
</dbReference>
<dbReference type="SUPFAM" id="SSF54593">
    <property type="entry name" value="Glyoxalase/Bleomycin resistance protein/Dihydroxybiphenyl dioxygenase"/>
    <property type="match status" value="1"/>
</dbReference>
<proteinExistence type="predicted"/>
<dbReference type="EMBL" id="UNQJ01000006">
    <property type="protein sequence ID" value="SYZ33201.1"/>
    <property type="molecule type" value="Genomic_DNA"/>
</dbReference>
<name>A0A383S661_9ACTN</name>
<feature type="domain" description="Glyoxalase-like" evidence="1">
    <location>
        <begin position="5"/>
        <end position="175"/>
    </location>
</feature>
<dbReference type="Pfam" id="PF13468">
    <property type="entry name" value="Glyoxalase_3"/>
    <property type="match status" value="1"/>
</dbReference>
<organism evidence="2 3">
    <name type="scientific">Propionibacterium australiense</name>
    <dbReference type="NCBI Taxonomy" id="119981"/>
    <lineage>
        <taxon>Bacteria</taxon>
        <taxon>Bacillati</taxon>
        <taxon>Actinomycetota</taxon>
        <taxon>Actinomycetes</taxon>
        <taxon>Propionibacteriales</taxon>
        <taxon>Propionibacteriaceae</taxon>
        <taxon>Propionibacterium</taxon>
    </lineage>
</organism>
<evidence type="ECO:0000313" key="3">
    <source>
        <dbReference type="Proteomes" id="UP000263928"/>
    </source>
</evidence>
<dbReference type="Proteomes" id="UP000263928">
    <property type="component" value="Unassembled WGS sequence"/>
</dbReference>
<dbReference type="AlphaFoldDB" id="A0A383S661"/>
<keyword evidence="3" id="KW-1185">Reference proteome</keyword>
<protein>
    <submittedName>
        <fullName evidence="2">Glyoxalase-like domain</fullName>
    </submittedName>
</protein>
<accession>A0A383S661</accession>
<gene>
    <name evidence="2" type="ORF">PROPAUS_1118</name>
</gene>
<dbReference type="InterPro" id="IPR025870">
    <property type="entry name" value="Glyoxalase-like_dom"/>
</dbReference>
<dbReference type="InterPro" id="IPR029068">
    <property type="entry name" value="Glyas_Bleomycin-R_OHBP_Dase"/>
</dbReference>
<evidence type="ECO:0000259" key="1">
    <source>
        <dbReference type="Pfam" id="PF13468"/>
    </source>
</evidence>